<sequence>MSVLQELSFGENKISIQIQENETTPILKIILNTVSCLVTHIAFLIKDSSQADQNFKLLSVESKRNEQEDFTNLHDYEVPGLDPQIDFQQEGTTVLVPCLGISYSLRISFQCSQEEVLDCDTEVAAISRRVHWATQAFLDNYGEIAVIGYSLNVSPQASQVVPLLNISSYLKSQPEGVDADYLAGLALMNARRFIQASELIRRAESRLSGSLDLPMKYPRKFNTPNTQTITNNKKLLRAAKLELLVAEGFNQHGQIIDKLIAFERATEFFLGGGNLDAVSVGSDVYSSLLRLQPHLGRLLLRNLTDKLEPLRIACVRGLEFLIENLGCSLGWQFVLVLKTIIKSYPKFTITNDSFNTSLMSNSSITEGPKEEPSSNLIDTYNRLLETCISTISSSSPSLLHTIFQEVLSHYILITELPKDLKIFIIRLLDKIVNICEGDLDFSNSLLYCIMGLLHNDEVSESASGLWETIKTKILAKYLGSRLENLVRWMSEMLQTEPEEHISDIFNIIQAIVCKENTNKTLQKQKPELRELVDPLLNWLNHSANSQDKLNLFQSIWKCLYGISNYLPQLNMLNCVTEMIYRTMDYCKHSAPTVPMLKFFNIILTDLKVENNLIQILLEFLPIFCNCIPNNINDEIFLVLNQIMGITGDHLESKHLKALIDGMLDQFTVKSQSQRNSKGFLTTLILSKQSYLEFLLAYCLFDIKVPLLDSNKYDRQRIISEHDRYLDKLSLAIEVITMFEKNHGMFLMKKLEQISNVCKFLLEHKDSHVRIRGLEILRLIGEITLMIECDPLEVSMCLNTLLLPHLECAHDSKIVFFSLQIIDMEFRLLLPPETLYYEERTNEMLKLWKAIQGQIQSPWKNIRTLSFSIMCLWLQGDFLSLRSSFQAKVKSNLLPLLLSLLSAKDSESRSGGIFMLGSFCGLKIPEDENEIDLQDFIKTSEHVPLAIWEQVFSLQNDWNSSIGDAATVLTQLSAPRNAVSSFYHKHKEEISLRLTGSVVLEEDSDLFWVDKYSIDEILDLLNIFKSESPNPSQLWNEVKENVEDEYKEVHNDDFKVVDEEETLEELGVIDIEDELLEGCDDENNQYPVIKNTYARRKGHQKVVKSPEEAIWRPLRPHNSSLRPCTPPAKDRVRIPPSRHEHRGISEEIKDLPIENNDRKSDAPEFDIEEDMSIPQEEEKINVRKNSLEELDDLFGCEFKNKDAPKSPRGKRDELKSRSLPNNQPPIGRMYITKKKTKALNNSVGKVKRNYLKVAKAKDSGKLS</sequence>
<evidence type="ECO:0000256" key="1">
    <source>
        <dbReference type="SAM" id="MobiDB-lite"/>
    </source>
</evidence>
<dbReference type="SUPFAM" id="SSF48371">
    <property type="entry name" value="ARM repeat"/>
    <property type="match status" value="1"/>
</dbReference>
<gene>
    <name evidence="2" type="ORF">SteCoe_31351</name>
</gene>
<evidence type="ECO:0000313" key="3">
    <source>
        <dbReference type="Proteomes" id="UP000187209"/>
    </source>
</evidence>
<feature type="region of interest" description="Disordered" evidence="1">
    <location>
        <begin position="1196"/>
        <end position="1226"/>
    </location>
</feature>
<protein>
    <submittedName>
        <fullName evidence="2">Uncharacterized protein</fullName>
    </submittedName>
</protein>
<reference evidence="2 3" key="1">
    <citation type="submission" date="2016-11" db="EMBL/GenBank/DDBJ databases">
        <title>The macronuclear genome of Stentor coeruleus: a giant cell with tiny introns.</title>
        <authorList>
            <person name="Slabodnick M."/>
            <person name="Ruby J.G."/>
            <person name="Reiff S.B."/>
            <person name="Swart E.C."/>
            <person name="Gosai S."/>
            <person name="Prabakaran S."/>
            <person name="Witkowska E."/>
            <person name="Larue G.E."/>
            <person name="Fisher S."/>
            <person name="Freeman R.M."/>
            <person name="Gunawardena J."/>
            <person name="Chu W."/>
            <person name="Stover N.A."/>
            <person name="Gregory B.D."/>
            <person name="Nowacki M."/>
            <person name="Derisi J."/>
            <person name="Roy S.W."/>
            <person name="Marshall W.F."/>
            <person name="Sood P."/>
        </authorList>
    </citation>
    <scope>NUCLEOTIDE SEQUENCE [LARGE SCALE GENOMIC DNA]</scope>
    <source>
        <strain evidence="2">WM001</strain>
    </source>
</reference>
<dbReference type="Proteomes" id="UP000187209">
    <property type="component" value="Unassembled WGS sequence"/>
</dbReference>
<name>A0A1R2B1Y0_9CILI</name>
<feature type="compositionally biased region" description="Basic and acidic residues" evidence="1">
    <location>
        <begin position="1141"/>
        <end position="1161"/>
    </location>
</feature>
<dbReference type="OrthoDB" id="313510at2759"/>
<proteinExistence type="predicted"/>
<organism evidence="2 3">
    <name type="scientific">Stentor coeruleus</name>
    <dbReference type="NCBI Taxonomy" id="5963"/>
    <lineage>
        <taxon>Eukaryota</taxon>
        <taxon>Sar</taxon>
        <taxon>Alveolata</taxon>
        <taxon>Ciliophora</taxon>
        <taxon>Postciliodesmatophora</taxon>
        <taxon>Heterotrichea</taxon>
        <taxon>Heterotrichida</taxon>
        <taxon>Stentoridae</taxon>
        <taxon>Stentor</taxon>
    </lineage>
</organism>
<dbReference type="AlphaFoldDB" id="A0A1R2B1Y0"/>
<feature type="region of interest" description="Disordered" evidence="1">
    <location>
        <begin position="1114"/>
        <end position="1178"/>
    </location>
</feature>
<dbReference type="EMBL" id="MPUH01001069">
    <property type="protein sequence ID" value="OMJ70630.1"/>
    <property type="molecule type" value="Genomic_DNA"/>
</dbReference>
<keyword evidence="3" id="KW-1185">Reference proteome</keyword>
<accession>A0A1R2B1Y0</accession>
<dbReference type="InterPro" id="IPR016024">
    <property type="entry name" value="ARM-type_fold"/>
</dbReference>
<comment type="caution">
    <text evidence="2">The sequence shown here is derived from an EMBL/GenBank/DDBJ whole genome shotgun (WGS) entry which is preliminary data.</text>
</comment>
<evidence type="ECO:0000313" key="2">
    <source>
        <dbReference type="EMBL" id="OMJ70630.1"/>
    </source>
</evidence>
<feature type="compositionally biased region" description="Basic and acidic residues" evidence="1">
    <location>
        <begin position="1197"/>
        <end position="1215"/>
    </location>
</feature>